<keyword evidence="1" id="KW-0285">Flavoprotein</keyword>
<keyword evidence="6" id="KW-1185">Reference proteome</keyword>
<dbReference type="Pfam" id="PF00890">
    <property type="entry name" value="FAD_binding_2"/>
    <property type="match status" value="1"/>
</dbReference>
<dbReference type="AlphaFoldDB" id="A0A3P5WKC1"/>
<protein>
    <recommendedName>
        <fullName evidence="4">FAD-dependent oxidoreductase 2 FAD-binding domain-containing protein</fullName>
    </recommendedName>
</protein>
<accession>A0A3P5WKC1</accession>
<evidence type="ECO:0000256" key="2">
    <source>
        <dbReference type="ARBA" id="ARBA00023002"/>
    </source>
</evidence>
<dbReference type="GO" id="GO:0016491">
    <property type="term" value="F:oxidoreductase activity"/>
    <property type="evidence" value="ECO:0007669"/>
    <property type="project" value="UniProtKB-KW"/>
</dbReference>
<organism evidence="5 6">
    <name type="scientific">Pseudogemmobacter humi</name>
    <dbReference type="NCBI Taxonomy" id="2483812"/>
    <lineage>
        <taxon>Bacteria</taxon>
        <taxon>Pseudomonadati</taxon>
        <taxon>Pseudomonadota</taxon>
        <taxon>Alphaproteobacteria</taxon>
        <taxon>Rhodobacterales</taxon>
        <taxon>Paracoccaceae</taxon>
        <taxon>Pseudogemmobacter</taxon>
    </lineage>
</organism>
<sequence length="101" mass="10718">MAAVLIVGSGLAGLAAALVAWALGGGFFVMILCYAITANLAFSLLSLFGTGRDADPAGRGFAEEIEEDLLALTDSLREEDRTFQRFPELRDTGLRPRNAQG</sequence>
<keyword evidence="3" id="KW-0472">Membrane</keyword>
<keyword evidence="3" id="KW-1133">Transmembrane helix</keyword>
<evidence type="ECO:0000256" key="3">
    <source>
        <dbReference type="SAM" id="Phobius"/>
    </source>
</evidence>
<keyword evidence="3" id="KW-0812">Transmembrane</keyword>
<evidence type="ECO:0000313" key="6">
    <source>
        <dbReference type="Proteomes" id="UP000277498"/>
    </source>
</evidence>
<evidence type="ECO:0000259" key="4">
    <source>
        <dbReference type="Pfam" id="PF00890"/>
    </source>
</evidence>
<dbReference type="SUPFAM" id="SSF51905">
    <property type="entry name" value="FAD/NAD(P)-binding domain"/>
    <property type="match status" value="1"/>
</dbReference>
<name>A0A3P5WKC1_9RHOB</name>
<keyword evidence="2" id="KW-0560">Oxidoreductase</keyword>
<dbReference type="InterPro" id="IPR036188">
    <property type="entry name" value="FAD/NAD-bd_sf"/>
</dbReference>
<dbReference type="RefSeq" id="WP_124084801.1">
    <property type="nucleotide sequence ID" value="NZ_UXAW01000033.1"/>
</dbReference>
<proteinExistence type="predicted"/>
<feature type="transmembrane region" description="Helical" evidence="3">
    <location>
        <begin position="27"/>
        <end position="49"/>
    </location>
</feature>
<gene>
    <name evidence="5" type="ORF">XINFAN_00365</name>
</gene>
<feature type="domain" description="FAD-dependent oxidoreductase 2 FAD-binding" evidence="4">
    <location>
        <begin position="4"/>
        <end position="69"/>
    </location>
</feature>
<dbReference type="EMBL" id="UXAW01000033">
    <property type="protein sequence ID" value="VDC20191.1"/>
    <property type="molecule type" value="Genomic_DNA"/>
</dbReference>
<dbReference type="Proteomes" id="UP000277498">
    <property type="component" value="Unassembled WGS sequence"/>
</dbReference>
<evidence type="ECO:0000313" key="5">
    <source>
        <dbReference type="EMBL" id="VDC20191.1"/>
    </source>
</evidence>
<evidence type="ECO:0000256" key="1">
    <source>
        <dbReference type="ARBA" id="ARBA00022630"/>
    </source>
</evidence>
<dbReference type="InterPro" id="IPR003953">
    <property type="entry name" value="FAD-dep_OxRdtase_2_FAD-bd"/>
</dbReference>
<reference evidence="5 6" key="1">
    <citation type="submission" date="2018-11" db="EMBL/GenBank/DDBJ databases">
        <authorList>
            <person name="Criscuolo A."/>
        </authorList>
    </citation>
    <scope>NUCLEOTIDE SEQUENCE [LARGE SCALE GENOMIC DNA]</scope>
    <source>
        <strain evidence="5">ACIP111625</strain>
    </source>
</reference>